<dbReference type="SMART" id="SM00448">
    <property type="entry name" value="REC"/>
    <property type="match status" value="1"/>
</dbReference>
<dbReference type="Gene3D" id="1.10.10.60">
    <property type="entry name" value="Homeodomain-like"/>
    <property type="match status" value="1"/>
</dbReference>
<name>A0A9W7IAL7_HIBTR</name>
<evidence type="ECO:0000256" key="6">
    <source>
        <dbReference type="PROSITE-ProRule" id="PRU00169"/>
    </source>
</evidence>
<dbReference type="GO" id="GO:0009736">
    <property type="term" value="P:cytokinin-activated signaling pathway"/>
    <property type="evidence" value="ECO:0007669"/>
    <property type="project" value="InterPro"/>
</dbReference>
<keyword evidence="9" id="KW-1185">Reference proteome</keyword>
<reference evidence="8" key="1">
    <citation type="submission" date="2023-05" db="EMBL/GenBank/DDBJ databases">
        <title>Genome and transcriptome analyses reveal genes involved in the formation of fine ridges on petal epidermal cells in Hibiscus trionum.</title>
        <authorList>
            <person name="Koshimizu S."/>
            <person name="Masuda S."/>
            <person name="Ishii T."/>
            <person name="Shirasu K."/>
            <person name="Hoshino A."/>
            <person name="Arita M."/>
        </authorList>
    </citation>
    <scope>NUCLEOTIDE SEQUENCE</scope>
    <source>
        <strain evidence="8">Hamamatsu line</strain>
    </source>
</reference>
<dbReference type="InterPro" id="IPR009057">
    <property type="entry name" value="Homeodomain-like_sf"/>
</dbReference>
<dbReference type="PANTHER" id="PTHR43874:SF215">
    <property type="entry name" value="RESPONSE REGULATOR, PUTATIVE-RELATED"/>
    <property type="match status" value="1"/>
</dbReference>
<keyword evidence="6" id="KW-0597">Phosphoprotein</keyword>
<dbReference type="PROSITE" id="PS50110">
    <property type="entry name" value="RESPONSE_REGULATORY"/>
    <property type="match status" value="1"/>
</dbReference>
<dbReference type="EMBL" id="BSYR01000024">
    <property type="protein sequence ID" value="GMI92880.1"/>
    <property type="molecule type" value="Genomic_DNA"/>
</dbReference>
<dbReference type="PANTHER" id="PTHR43874">
    <property type="entry name" value="TWO-COMPONENT RESPONSE REGULATOR"/>
    <property type="match status" value="1"/>
</dbReference>
<dbReference type="GO" id="GO:0000160">
    <property type="term" value="P:phosphorelay signal transduction system"/>
    <property type="evidence" value="ECO:0007669"/>
    <property type="project" value="UniProtKB-KW"/>
</dbReference>
<comment type="subcellular location">
    <subcellularLocation>
        <location evidence="1">Nucleus</location>
    </subcellularLocation>
</comment>
<evidence type="ECO:0000256" key="2">
    <source>
        <dbReference type="ARBA" id="ARBA00023012"/>
    </source>
</evidence>
<dbReference type="InterPro" id="IPR006447">
    <property type="entry name" value="Myb_dom_plants"/>
</dbReference>
<keyword evidence="3" id="KW-0805">Transcription regulation</keyword>
<dbReference type="GO" id="GO:0005634">
    <property type="term" value="C:nucleus"/>
    <property type="evidence" value="ECO:0007669"/>
    <property type="project" value="UniProtKB-SubCell"/>
</dbReference>
<feature type="domain" description="Response regulatory" evidence="7">
    <location>
        <begin position="24"/>
        <end position="139"/>
    </location>
</feature>
<dbReference type="GO" id="GO:0003677">
    <property type="term" value="F:DNA binding"/>
    <property type="evidence" value="ECO:0007669"/>
    <property type="project" value="InterPro"/>
</dbReference>
<organism evidence="8 9">
    <name type="scientific">Hibiscus trionum</name>
    <name type="common">Flower of an hour</name>
    <dbReference type="NCBI Taxonomy" id="183268"/>
    <lineage>
        <taxon>Eukaryota</taxon>
        <taxon>Viridiplantae</taxon>
        <taxon>Streptophyta</taxon>
        <taxon>Embryophyta</taxon>
        <taxon>Tracheophyta</taxon>
        <taxon>Spermatophyta</taxon>
        <taxon>Magnoliopsida</taxon>
        <taxon>eudicotyledons</taxon>
        <taxon>Gunneridae</taxon>
        <taxon>Pentapetalae</taxon>
        <taxon>rosids</taxon>
        <taxon>malvids</taxon>
        <taxon>Malvales</taxon>
        <taxon>Malvaceae</taxon>
        <taxon>Malvoideae</taxon>
        <taxon>Hibiscus</taxon>
    </lineage>
</organism>
<evidence type="ECO:0000259" key="7">
    <source>
        <dbReference type="PROSITE" id="PS50110"/>
    </source>
</evidence>
<evidence type="ECO:0000313" key="9">
    <source>
        <dbReference type="Proteomes" id="UP001165190"/>
    </source>
</evidence>
<keyword evidence="2" id="KW-0902">Two-component regulatory system</keyword>
<evidence type="ECO:0000256" key="5">
    <source>
        <dbReference type="ARBA" id="ARBA00023242"/>
    </source>
</evidence>
<accession>A0A9W7IAL7</accession>
<dbReference type="Proteomes" id="UP001165190">
    <property type="component" value="Unassembled WGS sequence"/>
</dbReference>
<dbReference type="InterPro" id="IPR011006">
    <property type="entry name" value="CheY-like_superfamily"/>
</dbReference>
<gene>
    <name evidence="8" type="ORF">HRI_002957300</name>
</gene>
<keyword evidence="4" id="KW-0804">Transcription</keyword>
<proteinExistence type="predicted"/>
<dbReference type="AlphaFoldDB" id="A0A9W7IAL7"/>
<dbReference type="SUPFAM" id="SSF52172">
    <property type="entry name" value="CheY-like"/>
    <property type="match status" value="1"/>
</dbReference>
<dbReference type="SUPFAM" id="SSF46689">
    <property type="entry name" value="Homeodomain-like"/>
    <property type="match status" value="1"/>
</dbReference>
<dbReference type="FunFam" id="1.10.10.60:FF:000007">
    <property type="entry name" value="Two-component response regulator"/>
    <property type="match status" value="1"/>
</dbReference>
<protein>
    <recommendedName>
        <fullName evidence="7">Response regulatory domain-containing protein</fullName>
    </recommendedName>
</protein>
<dbReference type="Pfam" id="PF00072">
    <property type="entry name" value="Response_reg"/>
    <property type="match status" value="1"/>
</dbReference>
<sequence length="573" mass="62705">MEENFINKHIQSQIDDNLTVKELRVLACDANFDSLLHLCAALVNCKFKVKDAKSAGEAVEILNANKHGFDLVFVDVDTDSSDAFKLLETIGHEMQIPVIMVTGDSSPENKTKALSHGALDCIRKCPKEEEIMNTIRYNFTHNRHQNQKPLRRLSNPLTEDARSDKYGKKKRMVWTPELDAKFVNTVQTLDKTSEAQPMKILDRMNEPGLTRDKVASHLQKYRMALKKRKAAEMNEQGFQFEDTSSRRKLEIDNINADSRLTVPSFSGVHSSSDGNSSLGTLMPWSSSSPVPSFSGVHSLSDGSSSLGTLMPWSSSSPVPSFSGVHSLSDGSSSLGTLMPWSSSSPVPSFSGVHSLSDGSSSLGTLMPWSSSSPVPSFSGVHSLSDGSSSLGTLMPWSSSSPVPKEPFQSHGFQTSDVYDNYLLETNAEPHNLEAETTSQSAPYLHGEGLETIVPSSRWFYGTPNIYSTLPDVNAAFYPPPAVSLVLNAAFNPPPAVSSVPNHVYGITNNVQYPADSTVLAVNGVTEPVWNGTSGYNYDYEEVSEVDNNQINYSLSEESFEWRSLLNADYFSGI</sequence>
<dbReference type="InterPro" id="IPR001789">
    <property type="entry name" value="Sig_transdc_resp-reg_receiver"/>
</dbReference>
<dbReference type="InterPro" id="IPR045279">
    <property type="entry name" value="ARR-like"/>
</dbReference>
<comment type="caution">
    <text evidence="8">The sequence shown here is derived from an EMBL/GenBank/DDBJ whole genome shotgun (WGS) entry which is preliminary data.</text>
</comment>
<dbReference type="OrthoDB" id="60033at2759"/>
<keyword evidence="5" id="KW-0539">Nucleus</keyword>
<evidence type="ECO:0000256" key="4">
    <source>
        <dbReference type="ARBA" id="ARBA00023163"/>
    </source>
</evidence>
<dbReference type="Gene3D" id="3.40.50.2300">
    <property type="match status" value="1"/>
</dbReference>
<evidence type="ECO:0000256" key="3">
    <source>
        <dbReference type="ARBA" id="ARBA00023015"/>
    </source>
</evidence>
<evidence type="ECO:0000256" key="1">
    <source>
        <dbReference type="ARBA" id="ARBA00004123"/>
    </source>
</evidence>
<feature type="modified residue" description="4-aspartylphosphate" evidence="6">
    <location>
        <position position="75"/>
    </location>
</feature>
<evidence type="ECO:0000313" key="8">
    <source>
        <dbReference type="EMBL" id="GMI92880.1"/>
    </source>
</evidence>
<dbReference type="NCBIfam" id="TIGR01557">
    <property type="entry name" value="myb_SHAQKYF"/>
    <property type="match status" value="1"/>
</dbReference>